<feature type="transmembrane region" description="Helical" evidence="1">
    <location>
        <begin position="49"/>
        <end position="67"/>
    </location>
</feature>
<evidence type="ECO:0000256" key="1">
    <source>
        <dbReference type="SAM" id="Phobius"/>
    </source>
</evidence>
<dbReference type="OrthoDB" id="9808192at2"/>
<keyword evidence="1" id="KW-0812">Transmembrane</keyword>
<gene>
    <name evidence="2" type="ORF">NIES21_10790</name>
</gene>
<feature type="transmembrane region" description="Helical" evidence="1">
    <location>
        <begin position="74"/>
        <end position="92"/>
    </location>
</feature>
<evidence type="ECO:0000313" key="2">
    <source>
        <dbReference type="EMBL" id="BAY15264.1"/>
    </source>
</evidence>
<keyword evidence="1" id="KW-1133">Transmembrane helix</keyword>
<dbReference type="AlphaFoldDB" id="A0A1Z4GCM3"/>
<reference evidence="2 3" key="1">
    <citation type="submission" date="2017-06" db="EMBL/GenBank/DDBJ databases">
        <title>Genome sequencing of cyanobaciteial culture collection at National Institute for Environmental Studies (NIES).</title>
        <authorList>
            <person name="Hirose Y."/>
            <person name="Shimura Y."/>
            <person name="Fujisawa T."/>
            <person name="Nakamura Y."/>
            <person name="Kawachi M."/>
        </authorList>
    </citation>
    <scope>NUCLEOTIDE SEQUENCE [LARGE SCALE GENOMIC DNA]</scope>
    <source>
        <strain evidence="2 3">NIES-21</strain>
    </source>
</reference>
<evidence type="ECO:0000313" key="3">
    <source>
        <dbReference type="Proteomes" id="UP000218287"/>
    </source>
</evidence>
<feature type="transmembrane region" description="Helical" evidence="1">
    <location>
        <begin position="145"/>
        <end position="170"/>
    </location>
</feature>
<feature type="transmembrane region" description="Helical" evidence="1">
    <location>
        <begin position="190"/>
        <end position="209"/>
    </location>
</feature>
<feature type="transmembrane region" description="Helical" evidence="1">
    <location>
        <begin position="122"/>
        <end position="139"/>
    </location>
</feature>
<accession>A0A1Z4GCM3</accession>
<organism evidence="2 3">
    <name type="scientific">Anabaenopsis circularis NIES-21</name>
    <dbReference type="NCBI Taxonomy" id="1085406"/>
    <lineage>
        <taxon>Bacteria</taxon>
        <taxon>Bacillati</taxon>
        <taxon>Cyanobacteriota</taxon>
        <taxon>Cyanophyceae</taxon>
        <taxon>Nostocales</taxon>
        <taxon>Nodulariaceae</taxon>
        <taxon>Anabaenopsis</taxon>
    </lineage>
</organism>
<dbReference type="Proteomes" id="UP000218287">
    <property type="component" value="Chromosome"/>
</dbReference>
<name>A0A1Z4GCM3_9CYAN</name>
<proteinExistence type="predicted"/>
<dbReference type="InterPro" id="IPR007038">
    <property type="entry name" value="HupE_UreJ"/>
</dbReference>
<sequence length="210" mass="22597">MFQDKLLQRYVGAIAALVIISLLSSWTGLSSLHEISNSWDGFLWGMADPVLAFDKLVSILAIGWLAVGKMRGRWIATVLICTNIFGTLIHLLQINLPLTEIAIAIVSIAFGLVLIISKQPNLLTLLILTAIAGLLQGYFNSESIIGAGIMPSVMYIFGAALTQYAVLMSVSQIAAQVSQAELLNILPKKISLVGFAICALGLVSLKTWIN</sequence>
<dbReference type="EMBL" id="AP018174">
    <property type="protein sequence ID" value="BAY15264.1"/>
    <property type="molecule type" value="Genomic_DNA"/>
</dbReference>
<protein>
    <submittedName>
        <fullName evidence="2">Hydrogenase accessory protein</fullName>
    </submittedName>
</protein>
<keyword evidence="1" id="KW-0472">Membrane</keyword>
<feature type="transmembrane region" description="Helical" evidence="1">
    <location>
        <begin position="98"/>
        <end position="115"/>
    </location>
</feature>
<feature type="transmembrane region" description="Helical" evidence="1">
    <location>
        <begin position="7"/>
        <end position="29"/>
    </location>
</feature>
<keyword evidence="3" id="KW-1185">Reference proteome</keyword>
<dbReference type="Pfam" id="PF04955">
    <property type="entry name" value="HupE_UreJ"/>
    <property type="match status" value="1"/>
</dbReference>